<dbReference type="PANTHER" id="PTHR23416">
    <property type="entry name" value="SIALIC ACID SYNTHASE-RELATED"/>
    <property type="match status" value="1"/>
</dbReference>
<evidence type="ECO:0000313" key="3">
    <source>
        <dbReference type="Proteomes" id="UP000813068"/>
    </source>
</evidence>
<dbReference type="GO" id="GO:0016746">
    <property type="term" value="F:acyltransferase activity"/>
    <property type="evidence" value="ECO:0007669"/>
    <property type="project" value="UniProtKB-KW"/>
</dbReference>
<dbReference type="CDD" id="cd04647">
    <property type="entry name" value="LbH_MAT_like"/>
    <property type="match status" value="1"/>
</dbReference>
<organism evidence="2 3">
    <name type="scientific">Geopseudomonas aromaticivorans</name>
    <dbReference type="NCBI Taxonomy" id="2849492"/>
    <lineage>
        <taxon>Bacteria</taxon>
        <taxon>Pseudomonadati</taxon>
        <taxon>Pseudomonadota</taxon>
        <taxon>Gammaproteobacteria</taxon>
        <taxon>Pseudomonadales</taxon>
        <taxon>Pseudomonadaceae</taxon>
        <taxon>Geopseudomonas</taxon>
    </lineage>
</organism>
<evidence type="ECO:0000313" key="2">
    <source>
        <dbReference type="EMBL" id="MBV2133585.1"/>
    </source>
</evidence>
<dbReference type="InterPro" id="IPR001451">
    <property type="entry name" value="Hexapep"/>
</dbReference>
<comment type="caution">
    <text evidence="2">The sequence shown here is derived from an EMBL/GenBank/DDBJ whole genome shotgun (WGS) entry which is preliminary data.</text>
</comment>
<keyword evidence="1 2" id="KW-0808">Transferase</keyword>
<dbReference type="EMBL" id="JAHRGL010000030">
    <property type="protein sequence ID" value="MBV2133585.1"/>
    <property type="molecule type" value="Genomic_DNA"/>
</dbReference>
<accession>A0ABS6MXU2</accession>
<dbReference type="InterPro" id="IPR051159">
    <property type="entry name" value="Hexapeptide_acetyltransf"/>
</dbReference>
<keyword evidence="3" id="KW-1185">Reference proteome</keyword>
<dbReference type="PANTHER" id="PTHR23416:SF78">
    <property type="entry name" value="LIPOPOLYSACCHARIDE BIOSYNTHESIS O-ACETYL TRANSFERASE WBBJ-RELATED"/>
    <property type="match status" value="1"/>
</dbReference>
<sequence>MKLELIRPRLFRLAIMAAHLLRRERPQLDFGRRCRFDKACSIKVGKRSVLRLGDKAALRGGCVIDLAREGSLTLADQAEIRHYAIIECGGRVSIGRRSVIGAYNWLQGSGEIDIGDDVIIGPGVRIISTSHDVSDPDLPFSRQPLISGSVRIGSNVWIGADVVILTGVRIGKNVVIGAGSLVTRDLEDGGIYVGTPARRVKEVQSNL</sequence>
<dbReference type="PROSITE" id="PS00101">
    <property type="entry name" value="HEXAPEP_TRANSFERASES"/>
    <property type="match status" value="1"/>
</dbReference>
<proteinExistence type="predicted"/>
<dbReference type="RefSeq" id="WP_217682031.1">
    <property type="nucleotide sequence ID" value="NZ_JAHRGL010000030.1"/>
</dbReference>
<name>A0ABS6MXU2_9GAMM</name>
<reference evidence="2 3" key="1">
    <citation type="submission" date="2021-06" db="EMBL/GenBank/DDBJ databases">
        <title>Differences between aerobic and microaerobic xylene degrading microbial communities.</title>
        <authorList>
            <person name="Banerjee S."/>
            <person name="Tancsics A."/>
        </authorList>
    </citation>
    <scope>NUCLEOTIDE SEQUENCE [LARGE SCALE GENOMIC DNA]</scope>
    <source>
        <strain evidence="2 3">MAP12</strain>
    </source>
</reference>
<dbReference type="Proteomes" id="UP000813068">
    <property type="component" value="Unassembled WGS sequence"/>
</dbReference>
<keyword evidence="1 2" id="KW-0012">Acyltransferase</keyword>
<evidence type="ECO:0000256" key="1">
    <source>
        <dbReference type="ARBA" id="ARBA00023315"/>
    </source>
</evidence>
<dbReference type="Pfam" id="PF00132">
    <property type="entry name" value="Hexapep"/>
    <property type="match status" value="1"/>
</dbReference>
<protein>
    <submittedName>
        <fullName evidence="2">Acyltransferase</fullName>
    </submittedName>
</protein>
<dbReference type="InterPro" id="IPR018357">
    <property type="entry name" value="Hexapep_transf_CS"/>
</dbReference>
<gene>
    <name evidence="2" type="ORF">KRX52_12360</name>
</gene>